<evidence type="ECO:0000313" key="1">
    <source>
        <dbReference type="EMBL" id="SHK75910.1"/>
    </source>
</evidence>
<accession>A0A1M6V394</accession>
<proteinExistence type="predicted"/>
<dbReference type="InterPro" id="IPR010835">
    <property type="entry name" value="DUF1439"/>
</dbReference>
<reference evidence="2" key="1">
    <citation type="submission" date="2016-11" db="EMBL/GenBank/DDBJ databases">
        <authorList>
            <person name="Varghese N."/>
            <person name="Submissions S."/>
        </authorList>
    </citation>
    <scope>NUCLEOTIDE SEQUENCE [LARGE SCALE GENOMIC DNA]</scope>
    <source>
        <strain evidence="2">CGMCC 1.10835</strain>
    </source>
</reference>
<dbReference type="STRING" id="564117.SAMN05216369_3068"/>
<gene>
    <name evidence="1" type="ORF">SAMN05216369_3068</name>
</gene>
<organism evidence="1 2">
    <name type="scientific">Marinobacter antarcticus</name>
    <dbReference type="NCBI Taxonomy" id="564117"/>
    <lineage>
        <taxon>Bacteria</taxon>
        <taxon>Pseudomonadati</taxon>
        <taxon>Pseudomonadota</taxon>
        <taxon>Gammaproteobacteria</taxon>
        <taxon>Pseudomonadales</taxon>
        <taxon>Marinobacteraceae</taxon>
        <taxon>Marinobacter</taxon>
    </lineage>
</organism>
<dbReference type="Gene3D" id="3.15.10.40">
    <property type="entry name" value="Uncharacterised protein PF07273, DUF1439"/>
    <property type="match status" value="1"/>
</dbReference>
<protein>
    <recommendedName>
        <fullName evidence="3">Lipoprotein</fullName>
    </recommendedName>
</protein>
<dbReference type="EMBL" id="FRAQ01000003">
    <property type="protein sequence ID" value="SHK75910.1"/>
    <property type="molecule type" value="Genomic_DNA"/>
</dbReference>
<dbReference type="PROSITE" id="PS51257">
    <property type="entry name" value="PROKAR_LIPOPROTEIN"/>
    <property type="match status" value="1"/>
</dbReference>
<dbReference type="Proteomes" id="UP000184497">
    <property type="component" value="Unassembled WGS sequence"/>
</dbReference>
<keyword evidence="2" id="KW-1185">Reference proteome</keyword>
<dbReference type="Pfam" id="PF07273">
    <property type="entry name" value="DUF1439"/>
    <property type="match status" value="1"/>
</dbReference>
<dbReference type="AlphaFoldDB" id="A0A1M6V394"/>
<evidence type="ECO:0008006" key="3">
    <source>
        <dbReference type="Google" id="ProtNLM"/>
    </source>
</evidence>
<name>A0A1M6V394_9GAMM</name>
<evidence type="ECO:0000313" key="2">
    <source>
        <dbReference type="Proteomes" id="UP000184497"/>
    </source>
</evidence>
<sequence>MMNKLHLSGLWGMVFLALALFSGCASISPYAISEGELERHLQDVVRDYDRTQLKNGSPLSLSLDSADVTLGPDGRDVAVIDVRGQVALNAFLAKLPVDIALKIEGAPVYDSKEKAIYIRRIKLLESSIDSGFFKGDLAPVTDSVMRVVAQMLETMPVYRLDDTNLAQRMFGMVPLDIRVVPGRLEFVMADK</sequence>